<dbReference type="Pfam" id="PF04002">
    <property type="entry name" value="RadC"/>
    <property type="match status" value="1"/>
</dbReference>
<evidence type="ECO:0000256" key="3">
    <source>
        <dbReference type="ARBA" id="ARBA00022801"/>
    </source>
</evidence>
<evidence type="ECO:0000313" key="8">
    <source>
        <dbReference type="EMBL" id="PIP62281.1"/>
    </source>
</evidence>
<evidence type="ECO:0000256" key="6">
    <source>
        <dbReference type="RuleBase" id="RU003797"/>
    </source>
</evidence>
<dbReference type="Pfam" id="PF20582">
    <property type="entry name" value="UPF0758_N"/>
    <property type="match status" value="1"/>
</dbReference>
<gene>
    <name evidence="8" type="ORF">COW98_04925</name>
</gene>
<dbReference type="PANTHER" id="PTHR30471:SF3">
    <property type="entry name" value="UPF0758 PROTEIN YEES-RELATED"/>
    <property type="match status" value="1"/>
</dbReference>
<dbReference type="GO" id="GO:0008237">
    <property type="term" value="F:metallopeptidase activity"/>
    <property type="evidence" value="ECO:0007669"/>
    <property type="project" value="UniProtKB-KW"/>
</dbReference>
<dbReference type="InterPro" id="IPR046778">
    <property type="entry name" value="UPF0758_N"/>
</dbReference>
<keyword evidence="4" id="KW-0862">Zinc</keyword>
<comment type="caution">
    <text evidence="8">The sequence shown here is derived from an EMBL/GenBank/DDBJ whole genome shotgun (WGS) entry which is preliminary data.</text>
</comment>
<dbReference type="NCBIfam" id="TIGR00608">
    <property type="entry name" value="radc"/>
    <property type="match status" value="1"/>
</dbReference>
<keyword evidence="2" id="KW-0479">Metal-binding</keyword>
<evidence type="ECO:0000259" key="7">
    <source>
        <dbReference type="PROSITE" id="PS50249"/>
    </source>
</evidence>
<keyword evidence="3" id="KW-0378">Hydrolase</keyword>
<dbReference type="InterPro" id="IPR001405">
    <property type="entry name" value="UPF0758"/>
</dbReference>
<dbReference type="GO" id="GO:0006508">
    <property type="term" value="P:proteolysis"/>
    <property type="evidence" value="ECO:0007669"/>
    <property type="project" value="UniProtKB-KW"/>
</dbReference>
<dbReference type="InterPro" id="IPR020891">
    <property type="entry name" value="UPF0758_CS"/>
</dbReference>
<reference evidence="8 9" key="1">
    <citation type="submission" date="2017-09" db="EMBL/GenBank/DDBJ databases">
        <title>Depth-based differentiation of microbial function through sediment-hosted aquifers and enrichment of novel symbionts in the deep terrestrial subsurface.</title>
        <authorList>
            <person name="Probst A.J."/>
            <person name="Ladd B."/>
            <person name="Jarett J.K."/>
            <person name="Geller-Mcgrath D.E."/>
            <person name="Sieber C.M."/>
            <person name="Emerson J.B."/>
            <person name="Anantharaman K."/>
            <person name="Thomas B.C."/>
            <person name="Malmstrom R."/>
            <person name="Stieglmeier M."/>
            <person name="Klingl A."/>
            <person name="Woyke T."/>
            <person name="Ryan C.M."/>
            <person name="Banfield J.F."/>
        </authorList>
    </citation>
    <scope>NUCLEOTIDE SEQUENCE [LARGE SCALE GENOMIC DNA]</scope>
    <source>
        <strain evidence="8">CG22_combo_CG10-13_8_21_14_all_35_9</strain>
    </source>
</reference>
<evidence type="ECO:0000313" key="9">
    <source>
        <dbReference type="Proteomes" id="UP000231021"/>
    </source>
</evidence>
<evidence type="ECO:0000256" key="1">
    <source>
        <dbReference type="ARBA" id="ARBA00022670"/>
    </source>
</evidence>
<dbReference type="PROSITE" id="PS50249">
    <property type="entry name" value="MPN"/>
    <property type="match status" value="1"/>
</dbReference>
<protein>
    <recommendedName>
        <fullName evidence="7">MPN domain-containing protein</fullName>
    </recommendedName>
</protein>
<sequence length="229" mass="25723">MVKSKDLQKVKGHRKRLRERFLQGGLDGFLDYEIVELLLTLGTPRKDCKPIAKEATKKFSGLRGVLEAAPEELRQIKGLGPHNIFGLKFFQALSTHYAKEKLPKKITFDSPQVVANFLQEKIGREKKEHFYILALDSRNNLIKMNNVSTGTLDASLVHPREVFKEAIQSSAAQVIIAHNHPSGDPEPSEGDLVITNRLVEAGKILEIAVVDHIIVTNNDFLSLKERKLL</sequence>
<evidence type="ECO:0000256" key="4">
    <source>
        <dbReference type="ARBA" id="ARBA00022833"/>
    </source>
</evidence>
<dbReference type="NCBIfam" id="NF000642">
    <property type="entry name" value="PRK00024.1"/>
    <property type="match status" value="1"/>
</dbReference>
<evidence type="ECO:0000256" key="2">
    <source>
        <dbReference type="ARBA" id="ARBA00022723"/>
    </source>
</evidence>
<dbReference type="EMBL" id="PCTB01000100">
    <property type="protein sequence ID" value="PIP62281.1"/>
    <property type="molecule type" value="Genomic_DNA"/>
</dbReference>
<name>A0A2H0BXE8_9BACT</name>
<dbReference type="InterPro" id="IPR037518">
    <property type="entry name" value="MPN"/>
</dbReference>
<comment type="similarity">
    <text evidence="6">Belongs to the UPF0758 family.</text>
</comment>
<dbReference type="AlphaFoldDB" id="A0A2H0BXE8"/>
<accession>A0A2H0BXE8</accession>
<keyword evidence="1" id="KW-0645">Protease</keyword>
<evidence type="ECO:0000256" key="5">
    <source>
        <dbReference type="ARBA" id="ARBA00023049"/>
    </source>
</evidence>
<dbReference type="Gene3D" id="3.40.140.10">
    <property type="entry name" value="Cytidine Deaminase, domain 2"/>
    <property type="match status" value="1"/>
</dbReference>
<dbReference type="PROSITE" id="PS01302">
    <property type="entry name" value="UPF0758"/>
    <property type="match status" value="1"/>
</dbReference>
<dbReference type="InterPro" id="IPR025657">
    <property type="entry name" value="RadC_JAB"/>
</dbReference>
<keyword evidence="5" id="KW-0482">Metalloprotease</keyword>
<dbReference type="PANTHER" id="PTHR30471">
    <property type="entry name" value="DNA REPAIR PROTEIN RADC"/>
    <property type="match status" value="1"/>
</dbReference>
<organism evidence="8 9">
    <name type="scientific">Candidatus Roizmanbacteria bacterium CG22_combo_CG10-13_8_21_14_all_35_9</name>
    <dbReference type="NCBI Taxonomy" id="1974861"/>
    <lineage>
        <taxon>Bacteria</taxon>
        <taxon>Candidatus Roizmaniibacteriota</taxon>
    </lineage>
</organism>
<proteinExistence type="inferred from homology"/>
<feature type="domain" description="MPN" evidence="7">
    <location>
        <begin position="107"/>
        <end position="229"/>
    </location>
</feature>
<dbReference type="GO" id="GO:0046872">
    <property type="term" value="F:metal ion binding"/>
    <property type="evidence" value="ECO:0007669"/>
    <property type="project" value="UniProtKB-KW"/>
</dbReference>
<dbReference type="CDD" id="cd08071">
    <property type="entry name" value="MPN_DUF2466"/>
    <property type="match status" value="1"/>
</dbReference>
<dbReference type="Proteomes" id="UP000231021">
    <property type="component" value="Unassembled WGS sequence"/>
</dbReference>